<dbReference type="Gene3D" id="3.40.50.2000">
    <property type="entry name" value="Glycogen Phosphorylase B"/>
    <property type="match status" value="2"/>
</dbReference>
<organism evidence="4 5">
    <name type="scientific">Bacillus coahuilensis p1.1.43</name>
    <dbReference type="NCBI Taxonomy" id="1150625"/>
    <lineage>
        <taxon>Bacteria</taxon>
        <taxon>Bacillati</taxon>
        <taxon>Bacillota</taxon>
        <taxon>Bacilli</taxon>
        <taxon>Bacillales</taxon>
        <taxon>Bacillaceae</taxon>
        <taxon>Bacillus</taxon>
    </lineage>
</organism>
<proteinExistence type="inferred from homology"/>
<dbReference type="Pfam" id="PF13439">
    <property type="entry name" value="Glyco_transf_4"/>
    <property type="match status" value="1"/>
</dbReference>
<protein>
    <submittedName>
        <fullName evidence="4">Glycosyl transferase</fullName>
    </submittedName>
</protein>
<feature type="domain" description="Glycosyl transferase family 1" evidence="2">
    <location>
        <begin position="197"/>
        <end position="351"/>
    </location>
</feature>
<accession>A0A147K900</accession>
<dbReference type="Pfam" id="PF00534">
    <property type="entry name" value="Glycos_transf_1"/>
    <property type="match status" value="1"/>
</dbReference>
<dbReference type="RefSeq" id="WP_059351122.1">
    <property type="nucleotide sequence ID" value="NZ_LDYG01000028.1"/>
</dbReference>
<evidence type="ECO:0000256" key="1">
    <source>
        <dbReference type="ARBA" id="ARBA00009481"/>
    </source>
</evidence>
<dbReference type="GO" id="GO:0016758">
    <property type="term" value="F:hexosyltransferase activity"/>
    <property type="evidence" value="ECO:0007669"/>
    <property type="project" value="TreeGrafter"/>
</dbReference>
<dbReference type="PATRIC" id="fig|1150625.3.peg.1865"/>
<reference evidence="4 5" key="1">
    <citation type="journal article" date="2016" name="Front. Microbiol.">
        <title>Microevolution Analysis of Bacillus coahuilensis Unveils Differences in Phosphorus Acquisition Strategies and Their Regulation.</title>
        <authorList>
            <person name="Gomez-Lunar Z."/>
            <person name="Hernandez-Gonzalez I."/>
            <person name="Rodriguez-Torres M.D."/>
            <person name="Souza V."/>
            <person name="Olmedo-Alvarez G."/>
        </authorList>
    </citation>
    <scope>NUCLEOTIDE SEQUENCE [LARGE SCALE GENOMIC DNA]</scope>
    <source>
        <strain evidence="5">p1.1.43</strain>
    </source>
</reference>
<feature type="domain" description="Glycosyltransferase subfamily 4-like N-terminal" evidence="3">
    <location>
        <begin position="14"/>
        <end position="177"/>
    </location>
</feature>
<dbReference type="CDD" id="cd03814">
    <property type="entry name" value="GT4-like"/>
    <property type="match status" value="1"/>
</dbReference>
<gene>
    <name evidence="4" type="ORF">Q75_08805</name>
</gene>
<evidence type="ECO:0000313" key="5">
    <source>
        <dbReference type="Proteomes" id="UP000074108"/>
    </source>
</evidence>
<dbReference type="AlphaFoldDB" id="A0A147K900"/>
<sequence>MRVAIFTDTYYPQVNGVARTLKRLTEQMSKRGYEYEVFAPEIDNSPLYPNVHQFTSIPFLFYPECRTAFANPKTIEKRLKEFKPDLIHITTPLTLGLYGLHAAKKLKIPVVGSYHTHFDLYLDYYKMSWISPLLWKYMKWFHAPFEKIFVPSQETKLHLETQGFTDLSIWSRGVNCEIFTPDKREEGRLHLKDKYSISSENIALYVGRLAPEKDLNTLIYSIKNTSVKTKEDLHWIIVGDGPCMEELKGELEEEKVLFTGYLSGNEIAMMYAAADVFLFPSATETFGNVVLESLSSGVPSIVSNQGGVKDIVTHEINGLKCEAGNGEQFVNALEYIINNPSVKHEMAKRARLYALEQSWDCIFDRLFSEYEEIIFYHHQILKHA</sequence>
<dbReference type="PANTHER" id="PTHR45947:SF3">
    <property type="entry name" value="SULFOQUINOVOSYL TRANSFERASE SQD2"/>
    <property type="match status" value="1"/>
</dbReference>
<comment type="caution">
    <text evidence="4">The sequence shown here is derived from an EMBL/GenBank/DDBJ whole genome shotgun (WGS) entry which is preliminary data.</text>
</comment>
<dbReference type="PANTHER" id="PTHR45947">
    <property type="entry name" value="SULFOQUINOVOSYL TRANSFERASE SQD2"/>
    <property type="match status" value="1"/>
</dbReference>
<dbReference type="InterPro" id="IPR028098">
    <property type="entry name" value="Glyco_trans_4-like_N"/>
</dbReference>
<evidence type="ECO:0000259" key="2">
    <source>
        <dbReference type="Pfam" id="PF00534"/>
    </source>
</evidence>
<dbReference type="EMBL" id="LDYG01000028">
    <property type="protein sequence ID" value="KUP06607.1"/>
    <property type="molecule type" value="Genomic_DNA"/>
</dbReference>
<dbReference type="InterPro" id="IPR050194">
    <property type="entry name" value="Glycosyltransferase_grp1"/>
</dbReference>
<keyword evidence="4" id="KW-0808">Transferase</keyword>
<dbReference type="Proteomes" id="UP000074108">
    <property type="component" value="Unassembled WGS sequence"/>
</dbReference>
<comment type="similarity">
    <text evidence="1">Belongs to the glycosyltransferase group 1 family. Glycosyltransferase 4 subfamily.</text>
</comment>
<evidence type="ECO:0000259" key="3">
    <source>
        <dbReference type="Pfam" id="PF13439"/>
    </source>
</evidence>
<dbReference type="STRING" id="1150625.Q75_08805"/>
<dbReference type="OrthoDB" id="9802525at2"/>
<name>A0A147K900_9BACI</name>
<keyword evidence="5" id="KW-1185">Reference proteome</keyword>
<evidence type="ECO:0000313" key="4">
    <source>
        <dbReference type="EMBL" id="KUP06607.1"/>
    </source>
</evidence>
<dbReference type="InterPro" id="IPR001296">
    <property type="entry name" value="Glyco_trans_1"/>
</dbReference>
<dbReference type="SUPFAM" id="SSF53756">
    <property type="entry name" value="UDP-Glycosyltransferase/glycogen phosphorylase"/>
    <property type="match status" value="1"/>
</dbReference>